<keyword evidence="2" id="KW-0808">Transferase</keyword>
<dbReference type="Proteomes" id="UP000253961">
    <property type="component" value="Unassembled WGS sequence"/>
</dbReference>
<dbReference type="SUPFAM" id="SSF53448">
    <property type="entry name" value="Nucleotide-diphospho-sugar transferases"/>
    <property type="match status" value="1"/>
</dbReference>
<dbReference type="Gene3D" id="3.90.550.10">
    <property type="entry name" value="Spore Coat Polysaccharide Biosynthesis Protein SpsA, Chain A"/>
    <property type="match status" value="1"/>
</dbReference>
<dbReference type="OrthoDB" id="9815829at2"/>
<dbReference type="EMBL" id="QPKV01000004">
    <property type="protein sequence ID" value="RDC56223.1"/>
    <property type="molecule type" value="Genomic_DNA"/>
</dbReference>
<dbReference type="InterPro" id="IPR001173">
    <property type="entry name" value="Glyco_trans_2-like"/>
</dbReference>
<organism evidence="2 3">
    <name type="scientific">Pedobacter chinensis</name>
    <dbReference type="NCBI Taxonomy" id="2282421"/>
    <lineage>
        <taxon>Bacteria</taxon>
        <taxon>Pseudomonadati</taxon>
        <taxon>Bacteroidota</taxon>
        <taxon>Sphingobacteriia</taxon>
        <taxon>Sphingobacteriales</taxon>
        <taxon>Sphingobacteriaceae</taxon>
        <taxon>Pedobacter</taxon>
    </lineage>
</organism>
<feature type="domain" description="Glycosyltransferase 2-like" evidence="1">
    <location>
        <begin position="7"/>
        <end position="156"/>
    </location>
</feature>
<evidence type="ECO:0000259" key="1">
    <source>
        <dbReference type="Pfam" id="PF00535"/>
    </source>
</evidence>
<gene>
    <name evidence="2" type="ORF">DU508_11470</name>
</gene>
<accession>A0A369PUG5</accession>
<reference evidence="2 3" key="1">
    <citation type="submission" date="2018-07" db="EMBL/GenBank/DDBJ databases">
        <title>Pedobacter sp. nov., isolated from soil.</title>
        <authorList>
            <person name="Zhou L.Y."/>
            <person name="Du Z.J."/>
        </authorList>
    </citation>
    <scope>NUCLEOTIDE SEQUENCE [LARGE SCALE GENOMIC DNA]</scope>
    <source>
        <strain evidence="2 3">JDX94</strain>
    </source>
</reference>
<evidence type="ECO:0000313" key="2">
    <source>
        <dbReference type="EMBL" id="RDC56223.1"/>
    </source>
</evidence>
<dbReference type="RefSeq" id="WP_115402954.1">
    <property type="nucleotide sequence ID" value="NZ_QPKV01000004.1"/>
</dbReference>
<proteinExistence type="predicted"/>
<dbReference type="AlphaFoldDB" id="A0A369PUG5"/>
<dbReference type="PANTHER" id="PTHR22916:SF3">
    <property type="entry name" value="UDP-GLCNAC:BETAGAL BETA-1,3-N-ACETYLGLUCOSAMINYLTRANSFERASE-LIKE PROTEIN 1"/>
    <property type="match status" value="1"/>
</dbReference>
<dbReference type="PANTHER" id="PTHR22916">
    <property type="entry name" value="GLYCOSYLTRANSFERASE"/>
    <property type="match status" value="1"/>
</dbReference>
<name>A0A369PUG5_9SPHI</name>
<protein>
    <submittedName>
        <fullName evidence="2">Glycosyltransferase</fullName>
    </submittedName>
</protein>
<evidence type="ECO:0000313" key="3">
    <source>
        <dbReference type="Proteomes" id="UP000253961"/>
    </source>
</evidence>
<dbReference type="Pfam" id="PF00535">
    <property type="entry name" value="Glycos_transf_2"/>
    <property type="match status" value="1"/>
</dbReference>
<dbReference type="InterPro" id="IPR029044">
    <property type="entry name" value="Nucleotide-diphossugar_trans"/>
</dbReference>
<comment type="caution">
    <text evidence="2">The sequence shown here is derived from an EMBL/GenBank/DDBJ whole genome shotgun (WGS) entry which is preliminary data.</text>
</comment>
<dbReference type="GO" id="GO:0016758">
    <property type="term" value="F:hexosyltransferase activity"/>
    <property type="evidence" value="ECO:0007669"/>
    <property type="project" value="UniProtKB-ARBA"/>
</dbReference>
<keyword evidence="3" id="KW-1185">Reference proteome</keyword>
<sequence length="332" mass="38176">MDQPLVSVIMPAYNAEKHIAEAIQSILNQTYQNWELLILDDGSTDQTLTIARKFANKKISVFAEGNKGQSAQLNKGIYLAKGKYIAIAHADDINHKERLQLQSEFLEKHSEIGICGSAIEAFSINSNLKKIITYPSNADICYSSLYYSNPLAHPTVILRKQILVDFNQKYNESLVAAEDYELWIRLSKFTKISNLDKVLVHYRLHDQQTSEIKKNDEEKTVIQSRAILVNQLCENVDKNQASMIFNFFYSPKNLTTHQHWQALTLGILLISRQVYMSSNNAQKFLIDVFEKNLRSIHFLGRIRHLIYTPLLIQNFGISCFYSTTKNLFFKKS</sequence>